<evidence type="ECO:0000313" key="2">
    <source>
        <dbReference type="EMBL" id="EEB08943.1"/>
    </source>
</evidence>
<protein>
    <submittedName>
        <fullName evidence="2">THO complex subunit</fullName>
    </submittedName>
</protein>
<dbReference type="OMA" id="TTQGHIP"/>
<dbReference type="GO" id="GO:0000445">
    <property type="term" value="C:THO complex part of transcription export complex"/>
    <property type="evidence" value="ECO:0000318"/>
    <property type="project" value="GO_Central"/>
</dbReference>
<dbReference type="GeneID" id="7049285"/>
<name>B6K5Y9_SCHJY</name>
<dbReference type="eggNOG" id="KOG2491">
    <property type="taxonomic scope" value="Eukaryota"/>
</dbReference>
<keyword evidence="4" id="KW-1185">Reference proteome</keyword>
<dbReference type="Proteomes" id="UP000001744">
    <property type="component" value="Unassembled WGS sequence"/>
</dbReference>
<dbReference type="EMBL" id="KE651167">
    <property type="protein sequence ID" value="EEB08943.1"/>
    <property type="molecule type" value="Genomic_DNA"/>
</dbReference>
<dbReference type="AlphaFoldDB" id="B6K5Y9"/>
<sequence>MSIRETLKTKFYASASLDDLLALSNPPLKKEFSDFVEKKVYPSLQESFRNVTELETAVKFCCYDISANRDLTIDKRIQKLFAILDLTVSLAKLHSEQHDEVTTFTLMEELVDIHSVQDCEKLYEYFTTRPLVTVGLSGTRGKGPVLLRISNNLLRRLSRVDHPAFCGRIHMFLSSVFGPHERSGANLRGEFDIANEPVNVEDTLPENIRALTTAETRIKQSVLDDVFEAIWSLQNYMSNPTKLYSSQEIEMFTTNTQKVLECFNGVHKLSVFQNRDDSVDLHKRFQILLRRAFSEKHLLLLNRYIRSHELLAYQLLDEQFSVEYLVQISILLNHLLDFTQENRKKQDSLQFTNKALISSFVLDSEDEKKLLKVKQATEKLLDQVPESVLTNTLRSLFTIENNWKIWKARNCLTIEKPLLDSSFLEAAQEGLNKLTVPATALRYCMGTASLSKIWSSSVEENLQDLQRKEATQVPAATDFLNGVEKEENEAAEAVREDERQYHLQAKASKTWRALRSAISDNLDKFRFIGISDLKLLCKAMKGDELHVPEGLVVNSPIFNIRIAESPQDKAALGLEQIPPVKPQTEATPETNSDLEKSGIQQSKADENAGSQTDKTASENVSKTSMESKKPTQMSEEPTTQMQTDEKAQQDEHATSETISISRKRSLSAEEDESVSAKKQKTEMEQGEIAP</sequence>
<dbReference type="JaponicusDB" id="SJAG_04115">
    <property type="gene designation" value="tho1"/>
</dbReference>
<dbReference type="InterPro" id="IPR021861">
    <property type="entry name" value="THO_THOC1"/>
</dbReference>
<reference evidence="2 4" key="1">
    <citation type="journal article" date="2011" name="Science">
        <title>Comparative functional genomics of the fission yeasts.</title>
        <authorList>
            <person name="Rhind N."/>
            <person name="Chen Z."/>
            <person name="Yassour M."/>
            <person name="Thompson D.A."/>
            <person name="Haas B.J."/>
            <person name="Habib N."/>
            <person name="Wapinski I."/>
            <person name="Roy S."/>
            <person name="Lin M.F."/>
            <person name="Heiman D.I."/>
            <person name="Young S.K."/>
            <person name="Furuya K."/>
            <person name="Guo Y."/>
            <person name="Pidoux A."/>
            <person name="Chen H.M."/>
            <person name="Robbertse B."/>
            <person name="Goldberg J.M."/>
            <person name="Aoki K."/>
            <person name="Bayne E.H."/>
            <person name="Berlin A.M."/>
            <person name="Desjardins C.A."/>
            <person name="Dobbs E."/>
            <person name="Dukaj L."/>
            <person name="Fan L."/>
            <person name="FitzGerald M.G."/>
            <person name="French C."/>
            <person name="Gujja S."/>
            <person name="Hansen K."/>
            <person name="Keifenheim D."/>
            <person name="Levin J.Z."/>
            <person name="Mosher R.A."/>
            <person name="Mueller C.A."/>
            <person name="Pfiffner J."/>
            <person name="Priest M."/>
            <person name="Russ C."/>
            <person name="Smialowska A."/>
            <person name="Swoboda P."/>
            <person name="Sykes S.M."/>
            <person name="Vaughn M."/>
            <person name="Vengrova S."/>
            <person name="Yoder R."/>
            <person name="Zeng Q."/>
            <person name="Allshire R."/>
            <person name="Baulcombe D."/>
            <person name="Birren B.W."/>
            <person name="Brown W."/>
            <person name="Ekwall K."/>
            <person name="Kellis M."/>
            <person name="Leatherwood J."/>
            <person name="Levin H."/>
            <person name="Margalit H."/>
            <person name="Martienssen R."/>
            <person name="Nieduszynski C.A."/>
            <person name="Spatafora J.W."/>
            <person name="Friedman N."/>
            <person name="Dalgaard J.Z."/>
            <person name="Baumann P."/>
            <person name="Niki H."/>
            <person name="Regev A."/>
            <person name="Nusbaum C."/>
        </authorList>
    </citation>
    <scope>NUCLEOTIDE SEQUENCE [LARGE SCALE GENOMIC DNA]</scope>
    <source>
        <strain evidence="4">yFS275 / FY16936</strain>
    </source>
</reference>
<dbReference type="RefSeq" id="XP_002175236.1">
    <property type="nucleotide sequence ID" value="XM_002175200.2"/>
</dbReference>
<feature type="region of interest" description="Disordered" evidence="1">
    <location>
        <begin position="573"/>
        <end position="690"/>
    </location>
</feature>
<dbReference type="PANTHER" id="PTHR13265">
    <property type="entry name" value="THO COMPLEX SUBUNIT 1"/>
    <property type="match status" value="1"/>
</dbReference>
<dbReference type="VEuPathDB" id="FungiDB:SJAG_04115"/>
<gene>
    <name evidence="3" type="primary">tho1</name>
    <name evidence="2" type="ORF">SJAG_04115</name>
</gene>
<dbReference type="HOGENOM" id="CLU_023700_0_0_1"/>
<dbReference type="Pfam" id="PF11957">
    <property type="entry name" value="efThoc1"/>
    <property type="match status" value="1"/>
</dbReference>
<proteinExistence type="predicted"/>
<feature type="compositionally biased region" description="Polar residues" evidence="1">
    <location>
        <begin position="598"/>
        <end position="642"/>
    </location>
</feature>
<dbReference type="GO" id="GO:0006406">
    <property type="term" value="P:mRNA export from nucleus"/>
    <property type="evidence" value="ECO:0000318"/>
    <property type="project" value="GO_Central"/>
</dbReference>
<dbReference type="OrthoDB" id="10257415at2759"/>
<dbReference type="STRING" id="402676.B6K5Y9"/>
<organism evidence="2 4">
    <name type="scientific">Schizosaccharomyces japonicus (strain yFS275 / FY16936)</name>
    <name type="common">Fission yeast</name>
    <dbReference type="NCBI Taxonomy" id="402676"/>
    <lineage>
        <taxon>Eukaryota</taxon>
        <taxon>Fungi</taxon>
        <taxon>Dikarya</taxon>
        <taxon>Ascomycota</taxon>
        <taxon>Taphrinomycotina</taxon>
        <taxon>Schizosaccharomycetes</taxon>
        <taxon>Schizosaccharomycetales</taxon>
        <taxon>Schizosaccharomycetaceae</taxon>
        <taxon>Schizosaccharomyces</taxon>
    </lineage>
</organism>
<evidence type="ECO:0000313" key="3">
    <source>
        <dbReference type="JaponicusDB" id="SJAG_04115"/>
    </source>
</evidence>
<accession>B6K5Y9</accession>
<dbReference type="PANTHER" id="PTHR13265:SF0">
    <property type="entry name" value="HPR1"/>
    <property type="match status" value="1"/>
</dbReference>
<feature type="compositionally biased region" description="Basic and acidic residues" evidence="1">
    <location>
        <begin position="643"/>
        <end position="654"/>
    </location>
</feature>
<evidence type="ECO:0000256" key="1">
    <source>
        <dbReference type="SAM" id="MobiDB-lite"/>
    </source>
</evidence>
<evidence type="ECO:0000313" key="4">
    <source>
        <dbReference type="Proteomes" id="UP000001744"/>
    </source>
</evidence>